<dbReference type="AlphaFoldDB" id="A0A6H5HGT7"/>
<sequence length="105" mass="11824">MKANEEFYVAHRHDDHLVKDFSEHLWKTTTGSWSGKPLYVKSDPARAVRPGNELNHGTVTFGAVQDRYSTKRKAWSTLNHDNTNQGLQACRGASLKGQMVEGIIQ</sequence>
<gene>
    <name evidence="1" type="ORF">NTEN_LOCUS20589</name>
</gene>
<evidence type="ECO:0000313" key="1">
    <source>
        <dbReference type="EMBL" id="CAB0016393.1"/>
    </source>
</evidence>
<evidence type="ECO:0000313" key="2">
    <source>
        <dbReference type="Proteomes" id="UP000479000"/>
    </source>
</evidence>
<dbReference type="Proteomes" id="UP000479000">
    <property type="component" value="Unassembled WGS sequence"/>
</dbReference>
<feature type="non-terminal residue" evidence="1">
    <location>
        <position position="105"/>
    </location>
</feature>
<organism evidence="1 2">
    <name type="scientific">Nesidiocoris tenuis</name>
    <dbReference type="NCBI Taxonomy" id="355587"/>
    <lineage>
        <taxon>Eukaryota</taxon>
        <taxon>Metazoa</taxon>
        <taxon>Ecdysozoa</taxon>
        <taxon>Arthropoda</taxon>
        <taxon>Hexapoda</taxon>
        <taxon>Insecta</taxon>
        <taxon>Pterygota</taxon>
        <taxon>Neoptera</taxon>
        <taxon>Paraneoptera</taxon>
        <taxon>Hemiptera</taxon>
        <taxon>Heteroptera</taxon>
        <taxon>Panheteroptera</taxon>
        <taxon>Cimicomorpha</taxon>
        <taxon>Miridae</taxon>
        <taxon>Dicyphina</taxon>
        <taxon>Nesidiocoris</taxon>
    </lineage>
</organism>
<name>A0A6H5HGT7_9HEMI</name>
<accession>A0A6H5HGT7</accession>
<dbReference type="EMBL" id="CADCXU010030301">
    <property type="protein sequence ID" value="CAB0016393.1"/>
    <property type="molecule type" value="Genomic_DNA"/>
</dbReference>
<keyword evidence="2" id="KW-1185">Reference proteome</keyword>
<protein>
    <submittedName>
        <fullName evidence="1">Uncharacterized protein</fullName>
    </submittedName>
</protein>
<proteinExistence type="predicted"/>
<reference evidence="1 2" key="1">
    <citation type="submission" date="2020-02" db="EMBL/GenBank/DDBJ databases">
        <authorList>
            <person name="Ferguson B K."/>
        </authorList>
    </citation>
    <scope>NUCLEOTIDE SEQUENCE [LARGE SCALE GENOMIC DNA]</scope>
</reference>